<dbReference type="SUPFAM" id="SSF48295">
    <property type="entry name" value="TrpR-like"/>
    <property type="match status" value="1"/>
</dbReference>
<evidence type="ECO:0000313" key="3">
    <source>
        <dbReference type="Proteomes" id="UP001058184"/>
    </source>
</evidence>
<dbReference type="InterPro" id="IPR013159">
    <property type="entry name" value="DnaA_C"/>
</dbReference>
<reference evidence="2" key="1">
    <citation type="submission" date="2021-08" db="EMBL/GenBank/DDBJ databases">
        <authorList>
            <person name="Nwanade C."/>
            <person name="Wang M."/>
            <person name="Masoudi A."/>
            <person name="Yu Z."/>
            <person name="Liu J."/>
        </authorList>
    </citation>
    <scope>NUCLEOTIDE SEQUENCE</scope>
    <source>
        <strain evidence="2">S141</strain>
    </source>
</reference>
<dbReference type="InterPro" id="IPR010921">
    <property type="entry name" value="Trp_repressor/repl_initiator"/>
</dbReference>
<accession>A0ABY5X0P4</accession>
<dbReference type="Pfam" id="PF08299">
    <property type="entry name" value="Bac_DnaA_C"/>
    <property type="match status" value="1"/>
</dbReference>
<keyword evidence="3" id="KW-1185">Reference proteome</keyword>
<dbReference type="Proteomes" id="UP001058184">
    <property type="component" value="Chromosome"/>
</dbReference>
<dbReference type="PANTHER" id="PTHR30050">
    <property type="entry name" value="CHROMOSOMAL REPLICATION INITIATOR PROTEIN DNAA"/>
    <property type="match status" value="1"/>
</dbReference>
<dbReference type="Gene3D" id="1.10.1750.10">
    <property type="match status" value="1"/>
</dbReference>
<name>A0ABY5X0P4_LEICA</name>
<sequence length="142" mass="16492">MSDPQALDETTLQQEMPSPARRLHVAEIIEVVRVYYQLRKGEMTGPSRERRVSWPRQMAMAMIRNRTSLSTTDIARALCLRHHTTVCHGLRRVRERCKLKPEIKADYDELRRQLADRAGSADFIRHEDAHGRPFSTVRRVSG</sequence>
<organism evidence="2 3">
    <name type="scientific">Leisingera caerulea</name>
    <name type="common">Phaeobacter caeruleus</name>
    <dbReference type="NCBI Taxonomy" id="506591"/>
    <lineage>
        <taxon>Bacteria</taxon>
        <taxon>Pseudomonadati</taxon>
        <taxon>Pseudomonadota</taxon>
        <taxon>Alphaproteobacteria</taxon>
        <taxon>Rhodobacterales</taxon>
        <taxon>Roseobacteraceae</taxon>
        <taxon>Leisingera</taxon>
    </lineage>
</organism>
<feature type="domain" description="Chromosomal replication initiator DnaA C-terminal" evidence="1">
    <location>
        <begin position="24"/>
        <end position="93"/>
    </location>
</feature>
<dbReference type="PANTHER" id="PTHR30050:SF4">
    <property type="entry name" value="ATP-BINDING PROTEIN RV3427C IN INSERTION SEQUENCE-RELATED"/>
    <property type="match status" value="1"/>
</dbReference>
<gene>
    <name evidence="2" type="ORF">K3722_07425</name>
</gene>
<evidence type="ECO:0000313" key="2">
    <source>
        <dbReference type="EMBL" id="UWQ59951.1"/>
    </source>
</evidence>
<evidence type="ECO:0000259" key="1">
    <source>
        <dbReference type="SMART" id="SM00760"/>
    </source>
</evidence>
<dbReference type="RefSeq" id="WP_260003775.1">
    <property type="nucleotide sequence ID" value="NZ_CP081078.1"/>
</dbReference>
<dbReference type="CDD" id="cd06571">
    <property type="entry name" value="Bac_DnaA_C"/>
    <property type="match status" value="1"/>
</dbReference>
<proteinExistence type="predicted"/>
<dbReference type="SMART" id="SM00760">
    <property type="entry name" value="Bac_DnaA_C"/>
    <property type="match status" value="1"/>
</dbReference>
<dbReference type="EMBL" id="CP081078">
    <property type="protein sequence ID" value="UWQ59951.1"/>
    <property type="molecule type" value="Genomic_DNA"/>
</dbReference>
<protein>
    <recommendedName>
        <fullName evidence="1">Chromosomal replication initiator DnaA C-terminal domain-containing protein</fullName>
    </recommendedName>
</protein>